<feature type="region of interest" description="Disordered" evidence="1">
    <location>
        <begin position="1"/>
        <end position="21"/>
    </location>
</feature>
<evidence type="ECO:0000313" key="2">
    <source>
        <dbReference type="EMBL" id="RJG24333.1"/>
    </source>
</evidence>
<accession>A0A3A3GIE7</accession>
<protein>
    <submittedName>
        <fullName evidence="2">Uncharacterized protein</fullName>
    </submittedName>
</protein>
<comment type="caution">
    <text evidence="2">The sequence shown here is derived from an EMBL/GenBank/DDBJ whole genome shotgun (WGS) entry which is preliminary data.</text>
</comment>
<sequence>MYGGWSIRMREHPASRAPAPAASKTCASQASALTFGADPAARQYDVHGDLKTSIALAWYTDQMTVTMLQVLATTPSR</sequence>
<proteinExistence type="predicted"/>
<dbReference type="EMBL" id="QYZD01000007">
    <property type="protein sequence ID" value="RJG24333.1"/>
    <property type="molecule type" value="Genomic_DNA"/>
</dbReference>
<gene>
    <name evidence="2" type="ORF">DQX05_10790</name>
</gene>
<evidence type="ECO:0000256" key="1">
    <source>
        <dbReference type="SAM" id="MobiDB-lite"/>
    </source>
</evidence>
<reference evidence="2 3" key="1">
    <citation type="submission" date="2018-09" db="EMBL/GenBank/DDBJ databases">
        <title>Paenibacillus SK2017-BO5.</title>
        <authorList>
            <person name="Piskunova J.V."/>
            <person name="Dubiley S.A."/>
            <person name="Severinov K.V."/>
        </authorList>
    </citation>
    <scope>NUCLEOTIDE SEQUENCE [LARGE SCALE GENOMIC DNA]</scope>
    <source>
        <strain evidence="2 3">BO5</strain>
    </source>
</reference>
<dbReference type="AlphaFoldDB" id="A0A3A3GIE7"/>
<organism evidence="2 3">
    <name type="scientific">Paenibacillus thiaminolyticus</name>
    <name type="common">Bacillus thiaminolyticus</name>
    <dbReference type="NCBI Taxonomy" id="49283"/>
    <lineage>
        <taxon>Bacteria</taxon>
        <taxon>Bacillati</taxon>
        <taxon>Bacillota</taxon>
        <taxon>Bacilli</taxon>
        <taxon>Bacillales</taxon>
        <taxon>Paenibacillaceae</taxon>
        <taxon>Paenibacillus</taxon>
    </lineage>
</organism>
<evidence type="ECO:0000313" key="3">
    <source>
        <dbReference type="Proteomes" id="UP000266177"/>
    </source>
</evidence>
<dbReference type="Proteomes" id="UP000266177">
    <property type="component" value="Unassembled WGS sequence"/>
</dbReference>
<name>A0A3A3GIE7_PANTH</name>